<keyword evidence="2" id="KW-1133">Transmembrane helix</keyword>
<gene>
    <name evidence="4" type="ORF">BEN51_08725</name>
</gene>
<dbReference type="Pfam" id="PF20434">
    <property type="entry name" value="BD-FAE"/>
    <property type="match status" value="1"/>
</dbReference>
<evidence type="ECO:0000313" key="5">
    <source>
        <dbReference type="Proteomes" id="UP000264883"/>
    </source>
</evidence>
<dbReference type="Proteomes" id="UP000264883">
    <property type="component" value="Chromosome"/>
</dbReference>
<organism evidence="4 5">
    <name type="scientific">Clostridium isatidis</name>
    <dbReference type="NCBI Taxonomy" id="182773"/>
    <lineage>
        <taxon>Bacteria</taxon>
        <taxon>Bacillati</taxon>
        <taxon>Bacillota</taxon>
        <taxon>Clostridia</taxon>
        <taxon>Eubacteriales</taxon>
        <taxon>Clostridiaceae</taxon>
        <taxon>Clostridium</taxon>
    </lineage>
</organism>
<evidence type="ECO:0000256" key="1">
    <source>
        <dbReference type="ARBA" id="ARBA00022801"/>
    </source>
</evidence>
<evidence type="ECO:0000256" key="2">
    <source>
        <dbReference type="SAM" id="Phobius"/>
    </source>
</evidence>
<dbReference type="KEGG" id="cia:BEN51_08725"/>
<evidence type="ECO:0000313" key="4">
    <source>
        <dbReference type="EMBL" id="ASW43562.1"/>
    </source>
</evidence>
<dbReference type="InterPro" id="IPR050300">
    <property type="entry name" value="GDXG_lipolytic_enzyme"/>
</dbReference>
<keyword evidence="1" id="KW-0378">Hydrolase</keyword>
<dbReference type="OrthoDB" id="24847at2"/>
<dbReference type="EMBL" id="CP016786">
    <property type="protein sequence ID" value="ASW43562.1"/>
    <property type="molecule type" value="Genomic_DNA"/>
</dbReference>
<proteinExistence type="predicted"/>
<dbReference type="GO" id="GO:0016787">
    <property type="term" value="F:hydrolase activity"/>
    <property type="evidence" value="ECO:0007669"/>
    <property type="project" value="UniProtKB-KW"/>
</dbReference>
<dbReference type="Gene3D" id="3.40.50.1820">
    <property type="entry name" value="alpha/beta hydrolase"/>
    <property type="match status" value="1"/>
</dbReference>
<dbReference type="InterPro" id="IPR049492">
    <property type="entry name" value="BD-FAE-like_dom"/>
</dbReference>
<accession>A0A343JDF4</accession>
<evidence type="ECO:0000259" key="3">
    <source>
        <dbReference type="Pfam" id="PF20434"/>
    </source>
</evidence>
<reference evidence="4 5" key="1">
    <citation type="submission" date="2016-08" db="EMBL/GenBank/DDBJ databases">
        <title>Complete Genome Sequence Of The Indigo Reducing Clostridium isatidis DSM15098.</title>
        <authorList>
            <person name="Little G.T."/>
            <person name="Minton N.P."/>
        </authorList>
    </citation>
    <scope>NUCLEOTIDE SEQUENCE [LARGE SCALE GENOMIC DNA]</scope>
    <source>
        <strain evidence="4 5">DSM 15098</strain>
    </source>
</reference>
<feature type="domain" description="BD-FAE-like" evidence="3">
    <location>
        <begin position="80"/>
        <end position="285"/>
    </location>
</feature>
<dbReference type="SUPFAM" id="SSF53474">
    <property type="entry name" value="alpha/beta-Hydrolases"/>
    <property type="match status" value="1"/>
</dbReference>
<dbReference type="PANTHER" id="PTHR48081:SF13">
    <property type="entry name" value="ALPHA_BETA HYDROLASE"/>
    <property type="match status" value="1"/>
</dbReference>
<protein>
    <submittedName>
        <fullName evidence="4">Lipase</fullName>
    </submittedName>
</protein>
<keyword evidence="2" id="KW-0472">Membrane</keyword>
<name>A0A343JDF4_9CLOT</name>
<keyword evidence="2" id="KW-0812">Transmembrane</keyword>
<keyword evidence="5" id="KW-1185">Reference proteome</keyword>
<dbReference type="RefSeq" id="WP_119865695.1">
    <property type="nucleotide sequence ID" value="NZ_CP016786.1"/>
</dbReference>
<dbReference type="InterPro" id="IPR029058">
    <property type="entry name" value="AB_hydrolase_fold"/>
</dbReference>
<sequence>MKRKYKVIIPTIIVSFLLVGFYLSKDKITTYFHAYQKYKNITEENTTIDTNLDKEEIRELITVDYNAIEYKNTNNVPLTLDIYGPKKLKRAASPVLIYVHGGSWAYGTNDIPEFMEPILDFFREEGFTIISTQYELMKDEMIFYKQICDIKDTIRWINKNREIYNFDTDNIGIIGVSSGAHLAMMAAYSEKDDFIDDRDLMNYDSNIKYLIDLFGPTDLSTLDISNADSTFKEIINSLGDEKEEILKEYSPINHIGAGEPNTLIIHSTDDNLVPYKNAEVLYKKLVNTKNKVKILTLEGTSHDFLDFNQENIKDIGINIFKFIIDNL</sequence>
<dbReference type="AlphaFoldDB" id="A0A343JDF4"/>
<dbReference type="PANTHER" id="PTHR48081">
    <property type="entry name" value="AB HYDROLASE SUPERFAMILY PROTEIN C4A8.06C"/>
    <property type="match status" value="1"/>
</dbReference>
<feature type="transmembrane region" description="Helical" evidence="2">
    <location>
        <begin position="7"/>
        <end position="24"/>
    </location>
</feature>